<dbReference type="InterPro" id="IPR057195">
    <property type="entry name" value="DUF7873"/>
</dbReference>
<dbReference type="EMBL" id="SDIF01000034">
    <property type="protein sequence ID" value="RXS66614.1"/>
    <property type="molecule type" value="Genomic_DNA"/>
</dbReference>
<feature type="region of interest" description="Disordered" evidence="1">
    <location>
        <begin position="64"/>
        <end position="95"/>
    </location>
</feature>
<dbReference type="Proteomes" id="UP000289482">
    <property type="component" value="Unassembled WGS sequence"/>
</dbReference>
<dbReference type="AlphaFoldDB" id="A0A4Q1R1N4"/>
<dbReference type="Pfam" id="PF25283">
    <property type="entry name" value="DUF7873"/>
    <property type="match status" value="1"/>
</dbReference>
<evidence type="ECO:0000256" key="1">
    <source>
        <dbReference type="SAM" id="MobiDB-lite"/>
    </source>
</evidence>
<protein>
    <submittedName>
        <fullName evidence="2">Uncharacterized protein</fullName>
    </submittedName>
</protein>
<evidence type="ECO:0000313" key="3">
    <source>
        <dbReference type="Proteomes" id="UP000289482"/>
    </source>
</evidence>
<keyword evidence="3" id="KW-1185">Reference proteome</keyword>
<gene>
    <name evidence="2" type="ORF">EST54_14575</name>
</gene>
<reference evidence="2 3" key="1">
    <citation type="submission" date="2019-01" db="EMBL/GenBank/DDBJ databases">
        <title>Draft genome sequences of the type strain Streptomyces sioyaensis DSM 40032 and its novel strain, TM32, a thermotolerant antibiotics-producing actinobacterium.</title>
        <authorList>
            <person name="Nakaew N."/>
            <person name="Lumyong S."/>
            <person name="Sloan W.T."/>
            <person name="Sungthong R."/>
        </authorList>
    </citation>
    <scope>NUCLEOTIDE SEQUENCE [LARGE SCALE GENOMIC DNA]</scope>
    <source>
        <strain evidence="2 3">DSM 40032</strain>
    </source>
</reference>
<organism evidence="2 3">
    <name type="scientific">Streptomyces sioyaensis</name>
    <dbReference type="NCBI Taxonomy" id="67364"/>
    <lineage>
        <taxon>Bacteria</taxon>
        <taxon>Bacillati</taxon>
        <taxon>Actinomycetota</taxon>
        <taxon>Actinomycetes</taxon>
        <taxon>Kitasatosporales</taxon>
        <taxon>Streptomycetaceae</taxon>
        <taxon>Streptomyces</taxon>
    </lineage>
</organism>
<sequence length="95" mass="10656">MRRARLLVDVTVQATDKPPARVDVYDDDVPVGYRMTVEFSGALPAWRVDELPDRVEKLRQRRARRGRYGAGGARRRAAGRLVGDSRGAAPPWLGR</sequence>
<feature type="compositionally biased region" description="Basic residues" evidence="1">
    <location>
        <begin position="64"/>
        <end position="78"/>
    </location>
</feature>
<evidence type="ECO:0000313" key="2">
    <source>
        <dbReference type="EMBL" id="RXS66614.1"/>
    </source>
</evidence>
<comment type="caution">
    <text evidence="2">The sequence shown here is derived from an EMBL/GenBank/DDBJ whole genome shotgun (WGS) entry which is preliminary data.</text>
</comment>
<accession>A0A4Q1R1N4</accession>
<name>A0A4Q1R1N4_9ACTN</name>
<proteinExistence type="predicted"/>